<dbReference type="Pfam" id="PF00196">
    <property type="entry name" value="GerE"/>
    <property type="match status" value="1"/>
</dbReference>
<dbReference type="SMART" id="SM00421">
    <property type="entry name" value="HTH_LUXR"/>
    <property type="match status" value="1"/>
</dbReference>
<keyword evidence="2" id="KW-0238">DNA-binding</keyword>
<accession>A0A1T4N994</accession>
<reference evidence="6" key="1">
    <citation type="submission" date="2017-02" db="EMBL/GenBank/DDBJ databases">
        <authorList>
            <person name="Varghese N."/>
            <person name="Submissions S."/>
        </authorList>
    </citation>
    <scope>NUCLEOTIDE SEQUENCE [LARGE SCALE GENOMIC DNA]</scope>
    <source>
        <strain evidence="6">DSM 16521</strain>
    </source>
</reference>
<dbReference type="GO" id="GO:0006355">
    <property type="term" value="P:regulation of DNA-templated transcription"/>
    <property type="evidence" value="ECO:0007669"/>
    <property type="project" value="InterPro"/>
</dbReference>
<keyword evidence="3" id="KW-0804">Transcription</keyword>
<dbReference type="OrthoDB" id="1954582at2"/>
<keyword evidence="6" id="KW-1185">Reference proteome</keyword>
<dbReference type="InterPro" id="IPR000792">
    <property type="entry name" value="Tscrpt_reg_LuxR_C"/>
</dbReference>
<evidence type="ECO:0000259" key="4">
    <source>
        <dbReference type="PROSITE" id="PS50043"/>
    </source>
</evidence>
<dbReference type="InterPro" id="IPR016032">
    <property type="entry name" value="Sig_transdc_resp-reg_C-effctor"/>
</dbReference>
<dbReference type="InterPro" id="IPR029016">
    <property type="entry name" value="GAF-like_dom_sf"/>
</dbReference>
<sequence>MFDKWKQLDFLHQDTSVLFFDSVRINESWQKSKQLGIKPDQDRPRICLSKQKTLVRIKQNKILLEIAAPLLQESYASLLDKNVLFLLCDKEGYVLELTCSPEVLKMCAELGIRRGTSFSCESAGTNAICLAMQELKTVVVRGEQHYCDFLKSWYCVAVPIYSSYHGIMGFLDISAHIETDLIKMIPLVEMLAKIISREVDRETHVAADKERLKYLELSGREKVVLEYLVAGYSYEAVARKLRISKNTVKTIVRRAYQKLEVKCLQECKEKYSRFLVRYSDE</sequence>
<feature type="domain" description="HTH luxR-type" evidence="4">
    <location>
        <begin position="210"/>
        <end position="281"/>
    </location>
</feature>
<name>A0A1T4N994_9FIRM</name>
<organism evidence="5 6">
    <name type="scientific">Carboxydocella sporoproducens DSM 16521</name>
    <dbReference type="NCBI Taxonomy" id="1121270"/>
    <lineage>
        <taxon>Bacteria</taxon>
        <taxon>Bacillati</taxon>
        <taxon>Bacillota</taxon>
        <taxon>Clostridia</taxon>
        <taxon>Eubacteriales</taxon>
        <taxon>Clostridiales Family XVI. Incertae Sedis</taxon>
        <taxon>Carboxydocella</taxon>
    </lineage>
</organism>
<dbReference type="PROSITE" id="PS00622">
    <property type="entry name" value="HTH_LUXR_1"/>
    <property type="match status" value="1"/>
</dbReference>
<dbReference type="InterPro" id="IPR036388">
    <property type="entry name" value="WH-like_DNA-bd_sf"/>
</dbReference>
<evidence type="ECO:0000256" key="3">
    <source>
        <dbReference type="ARBA" id="ARBA00023163"/>
    </source>
</evidence>
<dbReference type="PANTHER" id="PTHR44688:SF16">
    <property type="entry name" value="DNA-BINDING TRANSCRIPTIONAL ACTIVATOR DEVR_DOSR"/>
    <property type="match status" value="1"/>
</dbReference>
<dbReference type="PANTHER" id="PTHR44688">
    <property type="entry name" value="DNA-BINDING TRANSCRIPTIONAL ACTIVATOR DEVR_DOSR"/>
    <property type="match status" value="1"/>
</dbReference>
<dbReference type="CDD" id="cd06170">
    <property type="entry name" value="LuxR_C_like"/>
    <property type="match status" value="1"/>
</dbReference>
<dbReference type="AlphaFoldDB" id="A0A1T4N994"/>
<dbReference type="GO" id="GO:0003677">
    <property type="term" value="F:DNA binding"/>
    <property type="evidence" value="ECO:0007669"/>
    <property type="project" value="UniProtKB-KW"/>
</dbReference>
<dbReference type="SUPFAM" id="SSF46894">
    <property type="entry name" value="C-terminal effector domain of the bipartite response regulators"/>
    <property type="match status" value="1"/>
</dbReference>
<protein>
    <submittedName>
        <fullName evidence="5">Regulatory protein, luxR family</fullName>
    </submittedName>
</protein>
<dbReference type="Proteomes" id="UP000189933">
    <property type="component" value="Unassembled WGS sequence"/>
</dbReference>
<proteinExistence type="predicted"/>
<dbReference type="RefSeq" id="WP_078664946.1">
    <property type="nucleotide sequence ID" value="NZ_FUXM01000006.1"/>
</dbReference>
<evidence type="ECO:0000313" key="5">
    <source>
        <dbReference type="EMBL" id="SJZ75799.1"/>
    </source>
</evidence>
<dbReference type="PROSITE" id="PS50043">
    <property type="entry name" value="HTH_LUXR_2"/>
    <property type="match status" value="1"/>
</dbReference>
<evidence type="ECO:0000256" key="2">
    <source>
        <dbReference type="ARBA" id="ARBA00023125"/>
    </source>
</evidence>
<dbReference type="EMBL" id="FUXM01000006">
    <property type="protein sequence ID" value="SJZ75799.1"/>
    <property type="molecule type" value="Genomic_DNA"/>
</dbReference>
<dbReference type="Gene3D" id="3.30.450.40">
    <property type="match status" value="1"/>
</dbReference>
<keyword evidence="1" id="KW-0805">Transcription regulation</keyword>
<dbReference type="PRINTS" id="PR00038">
    <property type="entry name" value="HTHLUXR"/>
</dbReference>
<evidence type="ECO:0000256" key="1">
    <source>
        <dbReference type="ARBA" id="ARBA00023015"/>
    </source>
</evidence>
<gene>
    <name evidence="5" type="ORF">SAMN02745885_00845</name>
</gene>
<dbReference type="Gene3D" id="1.10.10.10">
    <property type="entry name" value="Winged helix-like DNA-binding domain superfamily/Winged helix DNA-binding domain"/>
    <property type="match status" value="1"/>
</dbReference>
<evidence type="ECO:0000313" key="6">
    <source>
        <dbReference type="Proteomes" id="UP000189933"/>
    </source>
</evidence>